<dbReference type="FunCoup" id="Q751Y6">
    <property type="interactions" value="264"/>
</dbReference>
<dbReference type="OrthoDB" id="5348546at2759"/>
<name>Q751Y6_EREGS</name>
<dbReference type="STRING" id="284811.Q751Y6"/>
<evidence type="ECO:0000259" key="2">
    <source>
        <dbReference type="PROSITE" id="PS50006"/>
    </source>
</evidence>
<dbReference type="KEGG" id="ago:AGOS_AFR689W"/>
<evidence type="ECO:0000313" key="4">
    <source>
        <dbReference type="Proteomes" id="UP000000591"/>
    </source>
</evidence>
<protein>
    <submittedName>
        <fullName evidence="3">AFR689Wp</fullName>
    </submittedName>
</protein>
<reference evidence="4" key="2">
    <citation type="journal article" date="2013" name="G3 (Bethesda)">
        <title>Genomes of Ashbya fungi isolated from insects reveal four mating-type loci, numerous translocations, lack of transposons, and distinct gene duplications.</title>
        <authorList>
            <person name="Dietrich F.S."/>
            <person name="Voegeli S."/>
            <person name="Kuo S."/>
            <person name="Philippsen P."/>
        </authorList>
    </citation>
    <scope>GENOME REANNOTATION</scope>
    <source>
        <strain evidence="4">ATCC 10895 / CBS 109.51 / FGSC 9923 / NRRL Y-1056</strain>
    </source>
</reference>
<dbReference type="AlphaFoldDB" id="Q751Y6"/>
<proteinExistence type="predicted"/>
<dbReference type="eggNOG" id="ENOG502RZJP">
    <property type="taxonomic scope" value="Eukaryota"/>
</dbReference>
<feature type="region of interest" description="Disordered" evidence="1">
    <location>
        <begin position="346"/>
        <end position="386"/>
    </location>
</feature>
<organism evidence="3 4">
    <name type="scientific">Eremothecium gossypii (strain ATCC 10895 / CBS 109.51 / FGSC 9923 / NRRL Y-1056)</name>
    <name type="common">Yeast</name>
    <name type="synonym">Ashbya gossypii</name>
    <dbReference type="NCBI Taxonomy" id="284811"/>
    <lineage>
        <taxon>Eukaryota</taxon>
        <taxon>Fungi</taxon>
        <taxon>Dikarya</taxon>
        <taxon>Ascomycota</taxon>
        <taxon>Saccharomycotina</taxon>
        <taxon>Saccharomycetes</taxon>
        <taxon>Saccharomycetales</taxon>
        <taxon>Saccharomycetaceae</taxon>
        <taxon>Eremothecium</taxon>
    </lineage>
</organism>
<dbReference type="InParanoid" id="Q751Y6"/>
<feature type="compositionally biased region" description="Polar residues" evidence="1">
    <location>
        <begin position="73"/>
        <end position="83"/>
    </location>
</feature>
<feature type="region of interest" description="Disordered" evidence="1">
    <location>
        <begin position="59"/>
        <end position="95"/>
    </location>
</feature>
<dbReference type="CDD" id="cd22699">
    <property type="entry name" value="FHA_PLM2-like"/>
    <property type="match status" value="1"/>
</dbReference>
<evidence type="ECO:0000313" key="3">
    <source>
        <dbReference type="EMBL" id="AAS54061.1"/>
    </source>
</evidence>
<dbReference type="Gene3D" id="2.60.200.20">
    <property type="match status" value="1"/>
</dbReference>
<dbReference type="OMA" id="KCIGVIY"/>
<gene>
    <name evidence="3" type="ORF">AGOS_AFR689W</name>
</gene>
<dbReference type="SUPFAM" id="SSF49879">
    <property type="entry name" value="SMAD/FHA domain"/>
    <property type="match status" value="1"/>
</dbReference>
<dbReference type="RefSeq" id="NP_986237.1">
    <property type="nucleotide sequence ID" value="NM_212373.1"/>
</dbReference>
<dbReference type="GeneID" id="4622526"/>
<dbReference type="InterPro" id="IPR000253">
    <property type="entry name" value="FHA_dom"/>
</dbReference>
<dbReference type="Pfam" id="PF00498">
    <property type="entry name" value="FHA"/>
    <property type="match status" value="1"/>
</dbReference>
<dbReference type="HOGENOM" id="CLU_027153_0_0_1"/>
<accession>Q751Y6</accession>
<feature type="domain" description="FHA" evidence="2">
    <location>
        <begin position="115"/>
        <end position="167"/>
    </location>
</feature>
<keyword evidence="4" id="KW-1185">Reference proteome</keyword>
<dbReference type="PROSITE" id="PS50006">
    <property type="entry name" value="FHA_DOMAIN"/>
    <property type="match status" value="1"/>
</dbReference>
<sequence>MDELYILYIELRHRGTGEHKMGSAFPPSSPIGAGSASYNIEADPFLEFAVGRKQLAAAAGSRSERQAYPTPHPSSTLGRSSSPVREADSDEEQEVHERSWRLVEIVLDPRSSAEVVVGRQRAMCDVCLPRGKHISRRHATLSYEAATNRVRLYCSGTNGLVVSFPRQLSYELVRQVGTDSVFELVTETSDGRDHLPRSEKELVKRPFLTSFVLFQGETVDMPFIQDTILDFRQCEARMSLLDIGSDEENSNVTETEDEMTLLNIGSDDIRNGVRTPVKRMYIHRSDDLPTQAELERASYGDAVEEDDEMSDRVFDAGSALAPDSSFSGGFLHTPFKQKLSDNSLLGLGTDSPLSPAGSIESFQHDSEVGSPGPVQKKRKETSSINDQELIEAEDILKEMECRGIDPHELQHVLANHLALSNVQQVPLSQLQDVNSTISTLGRKELRALLTTEKCIGVIYRVGKDAAGKPLDEEYYYDLENDSNQDRRQLVLSLKGGRTSLRSCRRVHKQYFWKKPAK</sequence>
<dbReference type="Proteomes" id="UP000000591">
    <property type="component" value="Chromosome VI"/>
</dbReference>
<evidence type="ECO:0000256" key="1">
    <source>
        <dbReference type="SAM" id="MobiDB-lite"/>
    </source>
</evidence>
<dbReference type="InterPro" id="IPR008984">
    <property type="entry name" value="SMAD_FHA_dom_sf"/>
</dbReference>
<dbReference type="EMBL" id="AE016819">
    <property type="protein sequence ID" value="AAS54061.1"/>
    <property type="molecule type" value="Genomic_DNA"/>
</dbReference>
<reference evidence="3 4" key="1">
    <citation type="journal article" date="2004" name="Science">
        <title>The Ashbya gossypii genome as a tool for mapping the ancient Saccharomyces cerevisiae genome.</title>
        <authorList>
            <person name="Dietrich F.S."/>
            <person name="Voegeli S."/>
            <person name="Brachat S."/>
            <person name="Lerch A."/>
            <person name="Gates K."/>
            <person name="Steiner S."/>
            <person name="Mohr C."/>
            <person name="Pohlmann R."/>
            <person name="Luedi P."/>
            <person name="Choi S."/>
            <person name="Wing R.A."/>
            <person name="Flavier A."/>
            <person name="Gaffney T.D."/>
            <person name="Philippsen P."/>
        </authorList>
    </citation>
    <scope>NUCLEOTIDE SEQUENCE [LARGE SCALE GENOMIC DNA]</scope>
    <source>
        <strain evidence="4">ATCC 10895 / CBS 109.51 / FGSC 9923 / NRRL Y-1056</strain>
    </source>
</reference>